<dbReference type="AlphaFoldDB" id="A0AAV3Z384"/>
<dbReference type="Proteomes" id="UP000735302">
    <property type="component" value="Unassembled WGS sequence"/>
</dbReference>
<gene>
    <name evidence="1" type="ORF">PoB_001685100</name>
</gene>
<name>A0AAV3Z384_9GAST</name>
<dbReference type="PANTHER" id="PTHR36696">
    <property type="entry name" value="AGAP012002-PA"/>
    <property type="match status" value="1"/>
</dbReference>
<dbReference type="EMBL" id="BLXT01002021">
    <property type="protein sequence ID" value="GFN90345.1"/>
    <property type="molecule type" value="Genomic_DNA"/>
</dbReference>
<protein>
    <submittedName>
        <fullName evidence="1">Serine/arginine repetitive matrix protein 1-like</fullName>
    </submittedName>
</protein>
<evidence type="ECO:0000313" key="2">
    <source>
        <dbReference type="Proteomes" id="UP000735302"/>
    </source>
</evidence>
<sequence length="201" mass="22988">IVKEEPTHSFYDFGDLESTKAQLEDIAAANKASKVPTYLNDRMVLSLQSSRFELPMDMKSLEKMSPADYLRKYCVISSRRKTLYQKIFQKHRERSGIILGKTTVCKALQEVLVNALKDQQLTELCDILEVEDDTSVDLKLFSGMAALAERILYPEYLTEDTAECTEYHREKVECADFCSLQWKLHGVQISPPVKKILQALS</sequence>
<evidence type="ECO:0000313" key="1">
    <source>
        <dbReference type="EMBL" id="GFN90345.1"/>
    </source>
</evidence>
<keyword evidence="2" id="KW-1185">Reference proteome</keyword>
<dbReference type="PANTHER" id="PTHR36696:SF1">
    <property type="entry name" value="EF-HAND DOMAIN-CONTAINING PROTEIN"/>
    <property type="match status" value="1"/>
</dbReference>
<accession>A0AAV3Z384</accession>
<comment type="caution">
    <text evidence="1">The sequence shown here is derived from an EMBL/GenBank/DDBJ whole genome shotgun (WGS) entry which is preliminary data.</text>
</comment>
<feature type="non-terminal residue" evidence="1">
    <location>
        <position position="1"/>
    </location>
</feature>
<organism evidence="1 2">
    <name type="scientific">Plakobranchus ocellatus</name>
    <dbReference type="NCBI Taxonomy" id="259542"/>
    <lineage>
        <taxon>Eukaryota</taxon>
        <taxon>Metazoa</taxon>
        <taxon>Spiralia</taxon>
        <taxon>Lophotrochozoa</taxon>
        <taxon>Mollusca</taxon>
        <taxon>Gastropoda</taxon>
        <taxon>Heterobranchia</taxon>
        <taxon>Euthyneura</taxon>
        <taxon>Panpulmonata</taxon>
        <taxon>Sacoglossa</taxon>
        <taxon>Placobranchoidea</taxon>
        <taxon>Plakobranchidae</taxon>
        <taxon>Plakobranchus</taxon>
    </lineage>
</organism>
<reference evidence="1 2" key="1">
    <citation type="journal article" date="2021" name="Elife">
        <title>Chloroplast acquisition without the gene transfer in kleptoplastic sea slugs, Plakobranchus ocellatus.</title>
        <authorList>
            <person name="Maeda T."/>
            <person name="Takahashi S."/>
            <person name="Yoshida T."/>
            <person name="Shimamura S."/>
            <person name="Takaki Y."/>
            <person name="Nagai Y."/>
            <person name="Toyoda A."/>
            <person name="Suzuki Y."/>
            <person name="Arimoto A."/>
            <person name="Ishii H."/>
            <person name="Satoh N."/>
            <person name="Nishiyama T."/>
            <person name="Hasebe M."/>
            <person name="Maruyama T."/>
            <person name="Minagawa J."/>
            <person name="Obokata J."/>
            <person name="Shigenobu S."/>
        </authorList>
    </citation>
    <scope>NUCLEOTIDE SEQUENCE [LARGE SCALE GENOMIC DNA]</scope>
</reference>
<proteinExistence type="predicted"/>